<protein>
    <submittedName>
        <fullName evidence="1">Uncharacterized protein</fullName>
    </submittedName>
</protein>
<reference evidence="1" key="1">
    <citation type="journal article" date="2014" name="Genome Announc.">
        <title>Draft genome sequences of the altered schaedler flora, a defined bacterial community from gnotobiotic mice.</title>
        <authorList>
            <person name="Wannemuehler M.J."/>
            <person name="Overstreet A.M."/>
            <person name="Ward D.V."/>
            <person name="Phillips G.J."/>
        </authorList>
    </citation>
    <scope>NUCLEOTIDE SEQUENCE</scope>
    <source>
        <strain evidence="1">ASF457</strain>
    </source>
</reference>
<organism evidence="1 2">
    <name type="scientific">Mucispirillum schaedleri ASF457</name>
    <dbReference type="NCBI Taxonomy" id="1379858"/>
    <lineage>
        <taxon>Bacteria</taxon>
        <taxon>Pseudomonadati</taxon>
        <taxon>Deferribacterota</taxon>
        <taxon>Deferribacteres</taxon>
        <taxon>Deferribacterales</taxon>
        <taxon>Mucispirillaceae</taxon>
        <taxon>Mucispirillum</taxon>
    </lineage>
</organism>
<evidence type="ECO:0000313" key="2">
    <source>
        <dbReference type="Proteomes" id="UP000017429"/>
    </source>
</evidence>
<sequence>MIKLISLVKDFFRKPKRKGLIYSDPVYEFFDGAELKSVVKNTNWEVCQDDGFFHLRDSKGRDFNVSISTILQCLQIAEKKYWVPEIDEKFWRLVNGRYKLISDNKISKCNN</sequence>
<reference evidence="1" key="2">
    <citation type="submission" date="2022-05" db="EMBL/GenBank/DDBJ databases">
        <authorList>
            <person name="Proctor A.L."/>
            <person name="Phillips G.J."/>
            <person name="Wannemuehler M.J."/>
        </authorList>
    </citation>
    <scope>NUCLEOTIDE SEQUENCE</scope>
    <source>
        <strain evidence="1">ASF457</strain>
    </source>
</reference>
<reference evidence="1" key="3">
    <citation type="submission" date="2022-06" db="EMBL/GenBank/DDBJ databases">
        <title>Resources to Facilitate Use of the Altered Schaedler Flora (ASF) Mouse Model to Study Microbiome Function.</title>
        <authorList>
            <person name="Proctor A."/>
            <person name="Parvinroo S."/>
            <person name="Richie T."/>
            <person name="Jia X."/>
            <person name="Lee S.T.M."/>
            <person name="Karp P.D."/>
            <person name="Paley S."/>
            <person name="Kostic A.D."/>
            <person name="Pierre J.F."/>
            <person name="Wannemuehler M.J."/>
            <person name="Phillips G.J."/>
        </authorList>
    </citation>
    <scope>NUCLEOTIDE SEQUENCE</scope>
    <source>
        <strain evidence="1">ASF457</strain>
    </source>
</reference>
<accession>V2Q9E9</accession>
<dbReference type="Proteomes" id="UP000017429">
    <property type="component" value="Chromosome"/>
</dbReference>
<keyword evidence="2" id="KW-1185">Reference proteome</keyword>
<dbReference type="RefSeq" id="WP_023276743.1">
    <property type="nucleotide sequence ID" value="NZ_CP097562.1"/>
</dbReference>
<dbReference type="AlphaFoldDB" id="V2Q9E9"/>
<dbReference type="KEGG" id="msch:N508_000065"/>
<gene>
    <name evidence="1" type="ORF">N508_000065</name>
</gene>
<dbReference type="EMBL" id="CP097562">
    <property type="protein sequence ID" value="USF23012.1"/>
    <property type="molecule type" value="Genomic_DNA"/>
</dbReference>
<proteinExistence type="predicted"/>
<evidence type="ECO:0000313" key="1">
    <source>
        <dbReference type="EMBL" id="USF23012.1"/>
    </source>
</evidence>
<name>V2Q9E9_9BACT</name>